<organism evidence="20">
    <name type="scientific">Pinus thunbergii</name>
    <name type="common">Japanese black pine</name>
    <name type="synonym">Pinus thunbergiana</name>
    <dbReference type="NCBI Taxonomy" id="3350"/>
    <lineage>
        <taxon>Eukaryota</taxon>
        <taxon>Viridiplantae</taxon>
        <taxon>Streptophyta</taxon>
        <taxon>Embryophyta</taxon>
        <taxon>Tracheophyta</taxon>
        <taxon>Spermatophyta</taxon>
        <taxon>Pinopsida</taxon>
        <taxon>Pinidae</taxon>
        <taxon>Conifers I</taxon>
        <taxon>Pinales</taxon>
        <taxon>Pinaceae</taxon>
        <taxon>Pinus</taxon>
        <taxon>Pinus subgen. Pinus</taxon>
    </lineage>
</organism>
<comment type="similarity">
    <text evidence="18">Belongs to the peroxidase family. Classical plant (class III) peroxidase subfamily.</text>
</comment>
<keyword evidence="18" id="KW-0964">Secreted</keyword>
<feature type="binding site" evidence="15">
    <location>
        <position position="252"/>
    </location>
    <ligand>
        <name>Ca(2+)</name>
        <dbReference type="ChEBI" id="CHEBI:29108"/>
        <label>2</label>
    </ligand>
</feature>
<dbReference type="GO" id="GO:0006979">
    <property type="term" value="P:response to oxidative stress"/>
    <property type="evidence" value="ECO:0007669"/>
    <property type="project" value="UniProtKB-UniRule"/>
</dbReference>
<keyword evidence="7 18" id="KW-0732">Signal</keyword>
<dbReference type="Gene3D" id="1.10.520.10">
    <property type="match status" value="1"/>
</dbReference>
<dbReference type="InterPro" id="IPR033905">
    <property type="entry name" value="Secretory_peroxidase"/>
</dbReference>
<dbReference type="AlphaFoldDB" id="X2FIR5"/>
<feature type="binding site" evidence="15">
    <location>
        <position position="72"/>
    </location>
    <ligand>
        <name>Ca(2+)</name>
        <dbReference type="ChEBI" id="CHEBI:29108"/>
        <label>1</label>
    </ligand>
</feature>
<evidence type="ECO:0000256" key="7">
    <source>
        <dbReference type="ARBA" id="ARBA00022729"/>
    </source>
</evidence>
<keyword evidence="9 15" id="KW-0408">Iron</keyword>
<dbReference type="PROSITE" id="PS00436">
    <property type="entry name" value="PEROXIDASE_2"/>
    <property type="match status" value="1"/>
</dbReference>
<keyword evidence="5 18" id="KW-0349">Heme</keyword>
<evidence type="ECO:0000256" key="5">
    <source>
        <dbReference type="ARBA" id="ARBA00022617"/>
    </source>
</evidence>
<feature type="binding site" evidence="15">
    <location>
        <position position="244"/>
    </location>
    <ligand>
        <name>Ca(2+)</name>
        <dbReference type="ChEBI" id="CHEBI:29108"/>
        <label>2</label>
    </ligand>
</feature>
<dbReference type="InterPro" id="IPR010255">
    <property type="entry name" value="Haem_peroxidase_sf"/>
</dbReference>
<evidence type="ECO:0000313" key="20">
    <source>
        <dbReference type="EMBL" id="AHN05533.1"/>
    </source>
</evidence>
<dbReference type="GO" id="GO:0048511">
    <property type="term" value="P:rhythmic process"/>
    <property type="evidence" value="ECO:0007669"/>
    <property type="project" value="UniProtKB-KW"/>
</dbReference>
<comment type="subcellular location">
    <subcellularLocation>
        <location evidence="18">Secreted</location>
    </subcellularLocation>
</comment>
<evidence type="ECO:0000256" key="3">
    <source>
        <dbReference type="ARBA" id="ARBA00012313"/>
    </source>
</evidence>
<evidence type="ECO:0000256" key="10">
    <source>
        <dbReference type="ARBA" id="ARBA00023108"/>
    </source>
</evidence>
<evidence type="ECO:0000256" key="13">
    <source>
        <dbReference type="PIRSR" id="PIRSR600823-1"/>
    </source>
</evidence>
<feature type="binding site" evidence="15">
    <location>
        <position position="69"/>
    </location>
    <ligand>
        <name>Ca(2+)</name>
        <dbReference type="ChEBI" id="CHEBI:29108"/>
        <label>1</label>
    </ligand>
</feature>
<dbReference type="InterPro" id="IPR019794">
    <property type="entry name" value="Peroxidases_AS"/>
</dbReference>
<feature type="domain" description="Plant heme peroxidase family profile" evidence="19">
    <location>
        <begin position="27"/>
        <end position="324"/>
    </location>
</feature>
<feature type="signal peptide" evidence="18">
    <location>
        <begin position="1"/>
        <end position="27"/>
    </location>
</feature>
<keyword evidence="15 18" id="KW-0106">Calcium</keyword>
<accession>X2FIR5</accession>
<feature type="site" description="Transition state stabilizer" evidence="16">
    <location>
        <position position="64"/>
    </location>
</feature>
<evidence type="ECO:0000259" key="19">
    <source>
        <dbReference type="PROSITE" id="PS50873"/>
    </source>
</evidence>
<keyword evidence="18" id="KW-0376">Hydrogen peroxide</keyword>
<dbReference type="EMBL" id="KJ023090">
    <property type="protein sequence ID" value="AHN05533.1"/>
    <property type="molecule type" value="mRNA"/>
</dbReference>
<keyword evidence="11 17" id="KW-1015">Disulfide bond</keyword>
<dbReference type="GO" id="GO:0005576">
    <property type="term" value="C:extracellular region"/>
    <property type="evidence" value="ECO:0007669"/>
    <property type="project" value="UniProtKB-SubCell"/>
</dbReference>
<keyword evidence="4 18" id="KW-0575">Peroxidase</keyword>
<feature type="binding site" description="axial binding residue" evidence="15">
    <location>
        <position position="194"/>
    </location>
    <ligand>
        <name>heme b</name>
        <dbReference type="ChEBI" id="CHEBI:60344"/>
    </ligand>
    <ligandPart>
        <name>Fe</name>
        <dbReference type="ChEBI" id="CHEBI:18248"/>
    </ligandPart>
</feature>
<feature type="active site" description="Proton acceptor" evidence="13">
    <location>
        <position position="68"/>
    </location>
</feature>
<comment type="function">
    <text evidence="2">Removal of H(2)O(2), oxidation of toxic reductants, biosynthesis and degradation of lignin, suberization, auxin catabolism, response to environmental stresses such as wounding, pathogen attack and oxidative stress. These functions might be dependent on each isozyme/isoform in each plant tissue.</text>
</comment>
<dbReference type="PRINTS" id="PR00458">
    <property type="entry name" value="PEROXIDASE"/>
</dbReference>
<evidence type="ECO:0000256" key="1">
    <source>
        <dbReference type="ARBA" id="ARBA00000189"/>
    </source>
</evidence>
<feature type="chain" id="PRO_5005152446" description="Peroxidase" evidence="18">
    <location>
        <begin position="28"/>
        <end position="326"/>
    </location>
</feature>
<evidence type="ECO:0000256" key="16">
    <source>
        <dbReference type="PIRSR" id="PIRSR600823-4"/>
    </source>
</evidence>
<dbReference type="PANTHER" id="PTHR31517">
    <property type="match status" value="1"/>
</dbReference>
<feature type="binding site" evidence="15">
    <location>
        <position position="90"/>
    </location>
    <ligand>
        <name>Ca(2+)</name>
        <dbReference type="ChEBI" id="CHEBI:29108"/>
        <label>1</label>
    </ligand>
</feature>
<feature type="disulfide bond" evidence="17">
    <location>
        <begin position="201"/>
        <end position="228"/>
    </location>
</feature>
<dbReference type="PANTHER" id="PTHR31517:SF80">
    <property type="entry name" value="PEROXIDASE"/>
    <property type="match status" value="1"/>
</dbReference>
<dbReference type="CDD" id="cd00693">
    <property type="entry name" value="secretory_peroxidase"/>
    <property type="match status" value="1"/>
</dbReference>
<feature type="disulfide bond" evidence="17">
    <location>
        <begin position="37"/>
        <end position="116"/>
    </location>
</feature>
<protein>
    <recommendedName>
        <fullName evidence="3 18">Peroxidase</fullName>
        <ecNumber evidence="3 18">1.11.1.7</ecNumber>
    </recommendedName>
</protein>
<evidence type="ECO:0000256" key="4">
    <source>
        <dbReference type="ARBA" id="ARBA00022559"/>
    </source>
</evidence>
<evidence type="ECO:0000256" key="17">
    <source>
        <dbReference type="PIRSR" id="PIRSR600823-5"/>
    </source>
</evidence>
<dbReference type="FunFam" id="1.10.520.10:FF:000010">
    <property type="entry name" value="Peroxidase"/>
    <property type="match status" value="1"/>
</dbReference>
<dbReference type="GO" id="GO:0046872">
    <property type="term" value="F:metal ion binding"/>
    <property type="evidence" value="ECO:0007669"/>
    <property type="project" value="UniProtKB-UniRule"/>
</dbReference>
<keyword evidence="10" id="KW-0090">Biological rhythms</keyword>
<dbReference type="SUPFAM" id="SSF48113">
    <property type="entry name" value="Heme-dependent peroxidases"/>
    <property type="match status" value="1"/>
</dbReference>
<reference evidence="20" key="1">
    <citation type="submission" date="2013-12" db="EMBL/GenBank/DDBJ databases">
        <title>Cloning Analysis and Overexpression of Peroxidase from Pinus Thunbergii.</title>
        <authorList>
            <person name="Liu H.G."/>
        </authorList>
    </citation>
    <scope>NUCLEOTIDE SEQUENCE</scope>
</reference>
<dbReference type="GO" id="GO:0140825">
    <property type="term" value="F:lactoperoxidase activity"/>
    <property type="evidence" value="ECO:0007669"/>
    <property type="project" value="UniProtKB-EC"/>
</dbReference>
<evidence type="ECO:0000256" key="9">
    <source>
        <dbReference type="ARBA" id="ARBA00023004"/>
    </source>
</evidence>
<dbReference type="Gene3D" id="1.10.420.10">
    <property type="entry name" value="Peroxidase, domain 2"/>
    <property type="match status" value="1"/>
</dbReference>
<dbReference type="PRINTS" id="PR00461">
    <property type="entry name" value="PLPEROXIDASE"/>
</dbReference>
<evidence type="ECO:0000256" key="2">
    <source>
        <dbReference type="ARBA" id="ARBA00002322"/>
    </source>
</evidence>
<feature type="binding site" evidence="15">
    <location>
        <position position="78"/>
    </location>
    <ligand>
        <name>Ca(2+)</name>
        <dbReference type="ChEBI" id="CHEBI:29108"/>
        <label>1</label>
    </ligand>
</feature>
<dbReference type="GO" id="GO:0020037">
    <property type="term" value="F:heme binding"/>
    <property type="evidence" value="ECO:0007669"/>
    <property type="project" value="UniProtKB-UniRule"/>
</dbReference>
<evidence type="ECO:0000256" key="8">
    <source>
        <dbReference type="ARBA" id="ARBA00023002"/>
    </source>
</evidence>
<feature type="binding site" evidence="15">
    <location>
        <position position="76"/>
    </location>
    <ligand>
        <name>Ca(2+)</name>
        <dbReference type="ChEBI" id="CHEBI:29108"/>
        <label>1</label>
    </ligand>
</feature>
<evidence type="ECO:0000256" key="15">
    <source>
        <dbReference type="PIRSR" id="PIRSR600823-3"/>
    </source>
</evidence>
<feature type="disulfide bond" evidence="17">
    <location>
        <begin position="70"/>
        <end position="75"/>
    </location>
</feature>
<keyword evidence="8 18" id="KW-0560">Oxidoreductase</keyword>
<feature type="binding site" evidence="15">
    <location>
        <position position="247"/>
    </location>
    <ligand>
        <name>Ca(2+)</name>
        <dbReference type="ChEBI" id="CHEBI:29108"/>
        <label>2</label>
    </ligand>
</feature>
<feature type="disulfide bond" evidence="17">
    <location>
        <begin position="122"/>
        <end position="320"/>
    </location>
</feature>
<comment type="cofactor">
    <cofactor evidence="15 18">
        <name>heme b</name>
        <dbReference type="ChEBI" id="CHEBI:60344"/>
    </cofactor>
    <text evidence="15 18">Binds 1 heme b (iron(II)-protoporphyrin IX) group per subunit.</text>
</comment>
<evidence type="ECO:0000256" key="12">
    <source>
        <dbReference type="ARBA" id="ARBA00023180"/>
    </source>
</evidence>
<evidence type="ECO:0000256" key="18">
    <source>
        <dbReference type="RuleBase" id="RU362060"/>
    </source>
</evidence>
<dbReference type="PROSITE" id="PS50873">
    <property type="entry name" value="PEROXIDASE_4"/>
    <property type="match status" value="1"/>
</dbReference>
<dbReference type="InterPro" id="IPR002016">
    <property type="entry name" value="Haem_peroxidase"/>
</dbReference>
<evidence type="ECO:0000256" key="14">
    <source>
        <dbReference type="PIRSR" id="PIRSR600823-2"/>
    </source>
</evidence>
<dbReference type="GO" id="GO:0042744">
    <property type="term" value="P:hydrogen peroxide catabolic process"/>
    <property type="evidence" value="ECO:0007669"/>
    <property type="project" value="UniProtKB-KW"/>
</dbReference>
<proteinExistence type="evidence at transcript level"/>
<sequence length="326" mass="35986">MAKLGIPLGSLSLLLLFFFCCAQRSVGLQENYYATSCPRAEEIVKEQVYNLYQEHGNTAVSWIRLIFHDCIVQSCDASILLDSSGDVQTEKQSDRNFGMRNFKYVDTIKEAIEVECPGVVSCADIIVLAAKEAAAMLGGPRIAVKTGRRDSRKSSAAVVDKYIPLHNGSISSLLSAFASVGIDAEGAVALLGGHSVGRTHCVNLVERLYPEVDPNFDPDYAVYLKGRCPTPNPDPNEVLYARNDRVTPMKLDNNYFKNLIKDKGLLLVDQGLLSDSRTTPYVTQMAQDNNYFFAQFSRAFAILSENNPLTGGDGEIRNHCRFVNRP</sequence>
<evidence type="ECO:0000256" key="6">
    <source>
        <dbReference type="ARBA" id="ARBA00022723"/>
    </source>
</evidence>
<feature type="binding site" evidence="14">
    <location>
        <position position="164"/>
    </location>
    <ligand>
        <name>substrate</name>
    </ligand>
</feature>
<dbReference type="InterPro" id="IPR000823">
    <property type="entry name" value="Peroxidase_pln"/>
</dbReference>
<name>X2FIR5_PINTH</name>
<comment type="catalytic activity">
    <reaction evidence="1 18">
        <text>2 a phenolic donor + H2O2 = 2 a phenolic radical donor + 2 H2O</text>
        <dbReference type="Rhea" id="RHEA:56136"/>
        <dbReference type="ChEBI" id="CHEBI:15377"/>
        <dbReference type="ChEBI" id="CHEBI:16240"/>
        <dbReference type="ChEBI" id="CHEBI:139520"/>
        <dbReference type="ChEBI" id="CHEBI:139521"/>
        <dbReference type="EC" id="1.11.1.7"/>
    </reaction>
</comment>
<keyword evidence="6 15" id="KW-0479">Metal-binding</keyword>
<evidence type="ECO:0000256" key="11">
    <source>
        <dbReference type="ARBA" id="ARBA00023157"/>
    </source>
</evidence>
<dbReference type="EC" id="1.11.1.7" evidence="3 18"/>
<dbReference type="Pfam" id="PF00141">
    <property type="entry name" value="peroxidase"/>
    <property type="match status" value="1"/>
</dbReference>
<keyword evidence="12" id="KW-0325">Glycoprotein</keyword>
<comment type="cofactor">
    <cofactor evidence="15 18">
        <name>Ca(2+)</name>
        <dbReference type="ChEBI" id="CHEBI:29108"/>
    </cofactor>
    <text evidence="15 18">Binds 2 calcium ions per subunit.</text>
</comment>
<dbReference type="FunFam" id="1.10.420.10:FF:000007">
    <property type="entry name" value="Peroxidase"/>
    <property type="match status" value="1"/>
</dbReference>